<evidence type="ECO:0000256" key="1">
    <source>
        <dbReference type="SAM" id="Coils"/>
    </source>
</evidence>
<proteinExistence type="predicted"/>
<accession>A0A0H3C3T4</accession>
<feature type="coiled-coil region" evidence="1">
    <location>
        <begin position="276"/>
        <end position="340"/>
    </location>
</feature>
<name>A0A0H3C3T4_BORBZ</name>
<dbReference type="Proteomes" id="UP000006901">
    <property type="component" value="Chromosome"/>
</dbReference>
<keyword evidence="1" id="KW-0175">Coiled coil</keyword>
<protein>
    <submittedName>
        <fullName evidence="2">Borrelia ORF-A superfamily protein</fullName>
    </submittedName>
</protein>
<evidence type="ECO:0000313" key="3">
    <source>
        <dbReference type="Proteomes" id="UP000006901"/>
    </source>
</evidence>
<dbReference type="EMBL" id="CP001205">
    <property type="protein sequence ID" value="ACK74567.1"/>
    <property type="molecule type" value="Genomic_DNA"/>
</dbReference>
<gene>
    <name evidence="2" type="ordered locus">BbuZS7_0216</name>
</gene>
<dbReference type="GeneID" id="56567641"/>
<reference evidence="2 3" key="1">
    <citation type="journal article" date="2011" name="J. Bacteriol.">
        <title>Whole-genome sequences of thirteen isolates of Borrelia burgdorferi.</title>
        <authorList>
            <person name="Schutzer S.E."/>
            <person name="Fraser-Liggett C.M."/>
            <person name="Casjens S.R."/>
            <person name="Qiu W.G."/>
            <person name="Dunn J.J."/>
            <person name="Mongodin E.F."/>
            <person name="Luft B.J."/>
        </authorList>
    </citation>
    <scope>NUCLEOTIDE SEQUENCE [LARGE SCALE GENOMIC DNA]</scope>
    <source>
        <strain evidence="2 3">ZS7</strain>
    </source>
</reference>
<sequence length="344" mass="40708">MMKKIKSEINLLKIEKDKNLIELGKILKNNNIVELKNLNHYPNLKLVEKELYQMKSNLSKSEENENILKNLNKKIYILKKEYKSTSKSYKKNLKEIAKTIIEIYPQNLELISKYNMNFSKLKLEKYKKIELASDHKTKNYLQRIMLEVSSTINNIINMINVYKISKEFEKQVFTKYYPSENFESIMNEFSLNKKLNNVIVKEFKIINEIKTNLKNIKEEIKEIISTSKKEKIYKKNTIKNEINVITKNKENILKKIAEEFIEITKKDKMTAKTNAISSIIQKIEKINQKILNLNNDLIKITKQEEIKNIQQKIQALTKEKNKINNKLDALTSKIEVIQNELDNE</sequence>
<dbReference type="KEGG" id="bbz:BbuZS7_0216"/>
<dbReference type="HOGENOM" id="CLU_068846_1_0_12"/>
<evidence type="ECO:0000313" key="2">
    <source>
        <dbReference type="EMBL" id="ACK74567.1"/>
    </source>
</evidence>
<organism evidence="2 3">
    <name type="scientific">Borreliella burgdorferi (strain ZS7)</name>
    <name type="common">Borrelia burgdorferi</name>
    <dbReference type="NCBI Taxonomy" id="445985"/>
    <lineage>
        <taxon>Bacteria</taxon>
        <taxon>Pseudomonadati</taxon>
        <taxon>Spirochaetota</taxon>
        <taxon>Spirochaetia</taxon>
        <taxon>Spirochaetales</taxon>
        <taxon>Borreliaceae</taxon>
        <taxon>Borreliella</taxon>
    </lineage>
</organism>
<dbReference type="AlphaFoldDB" id="A0A0H3C3T4"/>
<dbReference type="RefSeq" id="WP_002657637.1">
    <property type="nucleotide sequence ID" value="NC_011728.1"/>
</dbReference>